<dbReference type="PROSITE" id="PS00518">
    <property type="entry name" value="ZF_RING_1"/>
    <property type="match status" value="1"/>
</dbReference>
<protein>
    <recommendedName>
        <fullName evidence="2">RING-type E3 ubiquitin transferase</fullName>
        <ecNumber evidence="2">2.3.2.27</ecNumber>
    </recommendedName>
</protein>
<dbReference type="InterPro" id="IPR017907">
    <property type="entry name" value="Znf_RING_CS"/>
</dbReference>
<evidence type="ECO:0000259" key="10">
    <source>
        <dbReference type="PROSITE" id="PS50089"/>
    </source>
</evidence>
<dbReference type="Pfam" id="PF13639">
    <property type="entry name" value="zf-RING_2"/>
    <property type="match status" value="1"/>
</dbReference>
<evidence type="ECO:0000256" key="1">
    <source>
        <dbReference type="ARBA" id="ARBA00000900"/>
    </source>
</evidence>
<name>A0AA88RMF1_9ASTE</name>
<evidence type="ECO:0000313" key="11">
    <source>
        <dbReference type="EMBL" id="KAK2992017.1"/>
    </source>
</evidence>
<comment type="caution">
    <text evidence="11">The sequence shown here is derived from an EMBL/GenBank/DDBJ whole genome shotgun (WGS) entry which is preliminary data.</text>
</comment>
<proteinExistence type="predicted"/>
<feature type="domain" description="RING-type" evidence="10">
    <location>
        <begin position="34"/>
        <end position="75"/>
    </location>
</feature>
<gene>
    <name evidence="11" type="ORF">RJ640_014878</name>
</gene>
<keyword evidence="3" id="KW-0808">Transferase</keyword>
<dbReference type="SUPFAM" id="SSF57850">
    <property type="entry name" value="RING/U-box"/>
    <property type="match status" value="1"/>
</dbReference>
<dbReference type="EMBL" id="JAVXUO010000446">
    <property type="protein sequence ID" value="KAK2992017.1"/>
    <property type="molecule type" value="Genomic_DNA"/>
</dbReference>
<dbReference type="PANTHER" id="PTHR46077">
    <property type="entry name" value="E3 UBIQUITIN-PROTEIN LIGASE TOPORS"/>
    <property type="match status" value="1"/>
</dbReference>
<comment type="catalytic activity">
    <reaction evidence="1">
        <text>S-ubiquitinyl-[E2 ubiquitin-conjugating enzyme]-L-cysteine + [acceptor protein]-L-lysine = [E2 ubiquitin-conjugating enzyme]-L-cysteine + N(6)-ubiquitinyl-[acceptor protein]-L-lysine.</text>
        <dbReference type="EC" id="2.3.2.27"/>
    </reaction>
</comment>
<dbReference type="SMART" id="SM00184">
    <property type="entry name" value="RING"/>
    <property type="match status" value="1"/>
</dbReference>
<evidence type="ECO:0000256" key="6">
    <source>
        <dbReference type="ARBA" id="ARBA00022833"/>
    </source>
</evidence>
<dbReference type="InterPro" id="IPR013083">
    <property type="entry name" value="Znf_RING/FYVE/PHD"/>
</dbReference>
<keyword evidence="6" id="KW-0862">Zinc</keyword>
<keyword evidence="12" id="KW-1185">Reference proteome</keyword>
<dbReference type="Proteomes" id="UP001187471">
    <property type="component" value="Unassembled WGS sequence"/>
</dbReference>
<accession>A0AA88RMF1</accession>
<evidence type="ECO:0000256" key="4">
    <source>
        <dbReference type="ARBA" id="ARBA00022723"/>
    </source>
</evidence>
<dbReference type="EC" id="2.3.2.27" evidence="2"/>
<keyword evidence="4" id="KW-0479">Metal-binding</keyword>
<dbReference type="GO" id="GO:0061630">
    <property type="term" value="F:ubiquitin protein ligase activity"/>
    <property type="evidence" value="ECO:0007669"/>
    <property type="project" value="UniProtKB-EC"/>
</dbReference>
<dbReference type="PANTHER" id="PTHR46077:SF1">
    <property type="entry name" value="TOP1 BINDING ARGININE_SERINE RICH PROTEIN, E3 UBIQUITIN LIGASE"/>
    <property type="match status" value="1"/>
</dbReference>
<evidence type="ECO:0000256" key="2">
    <source>
        <dbReference type="ARBA" id="ARBA00012483"/>
    </source>
</evidence>
<dbReference type="Gene3D" id="3.30.40.10">
    <property type="entry name" value="Zinc/RING finger domain, C3HC4 (zinc finger)"/>
    <property type="match status" value="1"/>
</dbReference>
<evidence type="ECO:0000313" key="12">
    <source>
        <dbReference type="Proteomes" id="UP001187471"/>
    </source>
</evidence>
<evidence type="ECO:0000256" key="8">
    <source>
        <dbReference type="ARBA" id="ARBA00023163"/>
    </source>
</evidence>
<evidence type="ECO:0000256" key="7">
    <source>
        <dbReference type="ARBA" id="ARBA00023015"/>
    </source>
</evidence>
<dbReference type="PROSITE" id="PS50089">
    <property type="entry name" value="ZF_RING_2"/>
    <property type="match status" value="1"/>
</dbReference>
<dbReference type="AlphaFoldDB" id="A0AA88RMF1"/>
<keyword evidence="5 9" id="KW-0863">Zinc-finger</keyword>
<evidence type="ECO:0000256" key="3">
    <source>
        <dbReference type="ARBA" id="ARBA00022679"/>
    </source>
</evidence>
<dbReference type="GO" id="GO:0008270">
    <property type="term" value="F:zinc ion binding"/>
    <property type="evidence" value="ECO:0007669"/>
    <property type="project" value="UniProtKB-KW"/>
</dbReference>
<dbReference type="InterPro" id="IPR001841">
    <property type="entry name" value="Znf_RING"/>
</dbReference>
<evidence type="ECO:0000256" key="5">
    <source>
        <dbReference type="ARBA" id="ARBA00022771"/>
    </source>
</evidence>
<keyword evidence="8" id="KW-0804">Transcription</keyword>
<keyword evidence="7" id="KW-0805">Transcription regulation</keyword>
<dbReference type="GO" id="GO:0006513">
    <property type="term" value="P:protein monoubiquitination"/>
    <property type="evidence" value="ECO:0007669"/>
    <property type="project" value="TreeGrafter"/>
</dbReference>
<reference evidence="11" key="1">
    <citation type="submission" date="2022-12" db="EMBL/GenBank/DDBJ databases">
        <title>Draft genome assemblies for two species of Escallonia (Escalloniales).</title>
        <authorList>
            <person name="Chanderbali A."/>
            <person name="Dervinis C."/>
            <person name="Anghel I."/>
            <person name="Soltis D."/>
            <person name="Soltis P."/>
            <person name="Zapata F."/>
        </authorList>
    </citation>
    <scope>NUCLEOTIDE SEQUENCE</scope>
    <source>
        <strain evidence="11">UCBG92.1500</strain>
        <tissue evidence="11">Leaf</tissue>
    </source>
</reference>
<dbReference type="GO" id="GO:0000209">
    <property type="term" value="P:protein polyubiquitination"/>
    <property type="evidence" value="ECO:0007669"/>
    <property type="project" value="TreeGrafter"/>
</dbReference>
<sequence>MESSSSSYHKHKSRTERERFVTKRIAPAILGKSCPICLRLVEDRRAAVITACMHAYCVACIRRWSGLKRNCPLCNAEFDSWFFKISLRYRTFCTERLRALDEGKMVNIGGSSGRRREPLTEQRIIRRSREQVASVSWRTGPVPRRRSFGRLGPLSADDIAERVLKWRASIYERRLQAVPCSSENCLEQNVYRNGVKERILRKIEPWIRRELQAILGDPDPSIIVHVATSLFISSLEKRSGEPGPLPGRGCDINSVTKLGLIRENVTEAIFCHNVEKMSEARPRKRIQNSGAVDLRPKRPTVVHRYPEKTITAMNLFHKTNASERYRYPSALQPRIPV</sequence>
<organism evidence="11 12">
    <name type="scientific">Escallonia rubra</name>
    <dbReference type="NCBI Taxonomy" id="112253"/>
    <lineage>
        <taxon>Eukaryota</taxon>
        <taxon>Viridiplantae</taxon>
        <taxon>Streptophyta</taxon>
        <taxon>Embryophyta</taxon>
        <taxon>Tracheophyta</taxon>
        <taxon>Spermatophyta</taxon>
        <taxon>Magnoliopsida</taxon>
        <taxon>eudicotyledons</taxon>
        <taxon>Gunneridae</taxon>
        <taxon>Pentapetalae</taxon>
        <taxon>asterids</taxon>
        <taxon>campanulids</taxon>
        <taxon>Escalloniales</taxon>
        <taxon>Escalloniaceae</taxon>
        <taxon>Escallonia</taxon>
    </lineage>
</organism>
<evidence type="ECO:0000256" key="9">
    <source>
        <dbReference type="PROSITE-ProRule" id="PRU00175"/>
    </source>
</evidence>